<dbReference type="Pfam" id="PF03466">
    <property type="entry name" value="LysR_substrate"/>
    <property type="match status" value="1"/>
</dbReference>
<dbReference type="Proteomes" id="UP000594059">
    <property type="component" value="Chromosome"/>
</dbReference>
<dbReference type="FunFam" id="1.10.10.10:FF:000001">
    <property type="entry name" value="LysR family transcriptional regulator"/>
    <property type="match status" value="1"/>
</dbReference>
<evidence type="ECO:0000313" key="6">
    <source>
        <dbReference type="EMBL" id="QOW19416.1"/>
    </source>
</evidence>
<dbReference type="InterPro" id="IPR036388">
    <property type="entry name" value="WH-like_DNA-bd_sf"/>
</dbReference>
<dbReference type="Gene3D" id="1.10.10.10">
    <property type="entry name" value="Winged helix-like DNA-binding domain superfamily/Winged helix DNA-binding domain"/>
    <property type="match status" value="1"/>
</dbReference>
<evidence type="ECO:0000256" key="4">
    <source>
        <dbReference type="ARBA" id="ARBA00023163"/>
    </source>
</evidence>
<dbReference type="GO" id="GO:0003700">
    <property type="term" value="F:DNA-binding transcription factor activity"/>
    <property type="evidence" value="ECO:0007669"/>
    <property type="project" value="InterPro"/>
</dbReference>
<protein>
    <submittedName>
        <fullName evidence="6">LysR family transcriptional regulator</fullName>
    </submittedName>
</protein>
<evidence type="ECO:0000256" key="3">
    <source>
        <dbReference type="ARBA" id="ARBA00023125"/>
    </source>
</evidence>
<keyword evidence="2" id="KW-0805">Transcription regulation</keyword>
<gene>
    <name evidence="6" type="ORF">INQ41_12520</name>
</gene>
<dbReference type="CDD" id="cd05466">
    <property type="entry name" value="PBP2_LTTR_substrate"/>
    <property type="match status" value="1"/>
</dbReference>
<keyword evidence="7" id="KW-1185">Reference proteome</keyword>
<dbReference type="Pfam" id="PF00126">
    <property type="entry name" value="HTH_1"/>
    <property type="match status" value="1"/>
</dbReference>
<keyword evidence="4" id="KW-0804">Transcription</keyword>
<feature type="domain" description="HTH lysR-type" evidence="5">
    <location>
        <begin position="17"/>
        <end position="74"/>
    </location>
</feature>
<evidence type="ECO:0000256" key="2">
    <source>
        <dbReference type="ARBA" id="ARBA00023015"/>
    </source>
</evidence>
<dbReference type="SUPFAM" id="SSF46785">
    <property type="entry name" value="Winged helix' DNA-binding domain"/>
    <property type="match status" value="1"/>
</dbReference>
<dbReference type="AlphaFoldDB" id="A0A7S6UFN5"/>
<evidence type="ECO:0000259" key="5">
    <source>
        <dbReference type="PROSITE" id="PS50931"/>
    </source>
</evidence>
<proteinExistence type="inferred from homology"/>
<dbReference type="InterPro" id="IPR005119">
    <property type="entry name" value="LysR_subst-bd"/>
</dbReference>
<dbReference type="PRINTS" id="PR00039">
    <property type="entry name" value="HTHLYSR"/>
</dbReference>
<dbReference type="SUPFAM" id="SSF53850">
    <property type="entry name" value="Periplasmic binding protein-like II"/>
    <property type="match status" value="1"/>
</dbReference>
<sequence>MSIEPSPATPRFSYKGDRLKPLRAFCQTVRLGSVSRAAEALFLSQPAVSLQLQALERDLGERLLERSGRRLVMTRQGEALYDLARPLVEGIDELPDAFRKQLRGMDGGELNVAAGSSTILYLLPPIVAAFRAAHPEVRLNLHNVTGAGGLELLRSDEVDLAVGSMLDVPGDLDYAPVMRFEPMLITPPDHPLATRAKFDLADLSPYGLILPPQRLTTYRMVDLVFQRHQVPYTVALEVGGWEVIKQYVAMGLGISIVTAICLTEADKDRLASRSLAEWFPYRSYGVVVRRGKYLSPQARAFTELIKPDLFTRRDRDDSGPSER</sequence>
<organism evidence="6 7">
    <name type="scientific">Novilysobacter ciconiae</name>
    <dbReference type="NCBI Taxonomy" id="2781022"/>
    <lineage>
        <taxon>Bacteria</taxon>
        <taxon>Pseudomonadati</taxon>
        <taxon>Pseudomonadota</taxon>
        <taxon>Gammaproteobacteria</taxon>
        <taxon>Lysobacterales</taxon>
        <taxon>Lysobacteraceae</taxon>
        <taxon>Novilysobacter</taxon>
    </lineage>
</organism>
<accession>A0A7S6UFN5</accession>
<reference evidence="6 7" key="1">
    <citation type="submission" date="2020-10" db="EMBL/GenBank/DDBJ databases">
        <title>complete genome sequencing of Lysobacter sp. H21R20.</title>
        <authorList>
            <person name="Bae J.-W."/>
            <person name="Lee S.-Y."/>
        </authorList>
    </citation>
    <scope>NUCLEOTIDE SEQUENCE [LARGE SCALE GENOMIC DNA]</scope>
    <source>
        <strain evidence="6 7">H21R20</strain>
    </source>
</reference>
<dbReference type="PROSITE" id="PS50931">
    <property type="entry name" value="HTH_LYSR"/>
    <property type="match status" value="1"/>
</dbReference>
<evidence type="ECO:0000256" key="1">
    <source>
        <dbReference type="ARBA" id="ARBA00009437"/>
    </source>
</evidence>
<dbReference type="EMBL" id="CP063656">
    <property type="protein sequence ID" value="QOW19416.1"/>
    <property type="molecule type" value="Genomic_DNA"/>
</dbReference>
<dbReference type="KEGG" id="lcic:INQ41_12520"/>
<dbReference type="InterPro" id="IPR000847">
    <property type="entry name" value="LysR_HTH_N"/>
</dbReference>
<dbReference type="InterPro" id="IPR036390">
    <property type="entry name" value="WH_DNA-bd_sf"/>
</dbReference>
<dbReference type="Gene3D" id="3.40.190.290">
    <property type="match status" value="1"/>
</dbReference>
<evidence type="ECO:0000313" key="7">
    <source>
        <dbReference type="Proteomes" id="UP000594059"/>
    </source>
</evidence>
<dbReference type="PANTHER" id="PTHR30126">
    <property type="entry name" value="HTH-TYPE TRANSCRIPTIONAL REGULATOR"/>
    <property type="match status" value="1"/>
</dbReference>
<comment type="similarity">
    <text evidence="1">Belongs to the LysR transcriptional regulatory family.</text>
</comment>
<dbReference type="GO" id="GO:0000976">
    <property type="term" value="F:transcription cis-regulatory region binding"/>
    <property type="evidence" value="ECO:0007669"/>
    <property type="project" value="TreeGrafter"/>
</dbReference>
<dbReference type="RefSeq" id="WP_193984941.1">
    <property type="nucleotide sequence ID" value="NZ_CP063656.1"/>
</dbReference>
<keyword evidence="3" id="KW-0238">DNA-binding</keyword>
<name>A0A7S6UFN5_9GAMM</name>
<dbReference type="PANTHER" id="PTHR30126:SF94">
    <property type="entry name" value="LYSR FAMILY TRANSCRIPTIONAL REGULATOR"/>
    <property type="match status" value="1"/>
</dbReference>